<feature type="region of interest" description="Disordered" evidence="1">
    <location>
        <begin position="309"/>
        <end position="338"/>
    </location>
</feature>
<gene>
    <name evidence="2" type="ORF">CERSUDRAFT_110091</name>
</gene>
<evidence type="ECO:0000256" key="1">
    <source>
        <dbReference type="SAM" id="MobiDB-lite"/>
    </source>
</evidence>
<accession>M2QWP5</accession>
<dbReference type="AlphaFoldDB" id="M2QWP5"/>
<dbReference type="OrthoDB" id="3365514at2759"/>
<dbReference type="EMBL" id="KB445791">
    <property type="protein sequence ID" value="EMD41538.1"/>
    <property type="molecule type" value="Genomic_DNA"/>
</dbReference>
<feature type="region of interest" description="Disordered" evidence="1">
    <location>
        <begin position="1"/>
        <end position="42"/>
    </location>
</feature>
<dbReference type="HOGENOM" id="CLU_047740_0_0_1"/>
<protein>
    <submittedName>
        <fullName evidence="2">Uncharacterized protein</fullName>
    </submittedName>
</protein>
<organism evidence="2 3">
    <name type="scientific">Ceriporiopsis subvermispora (strain B)</name>
    <name type="common">White-rot fungus</name>
    <name type="synonym">Gelatoporia subvermispora</name>
    <dbReference type="NCBI Taxonomy" id="914234"/>
    <lineage>
        <taxon>Eukaryota</taxon>
        <taxon>Fungi</taxon>
        <taxon>Dikarya</taxon>
        <taxon>Basidiomycota</taxon>
        <taxon>Agaricomycotina</taxon>
        <taxon>Agaricomycetes</taxon>
        <taxon>Polyporales</taxon>
        <taxon>Gelatoporiaceae</taxon>
        <taxon>Gelatoporia</taxon>
    </lineage>
</organism>
<reference evidence="2 3" key="1">
    <citation type="journal article" date="2012" name="Proc. Natl. Acad. Sci. U.S.A.">
        <title>Comparative genomics of Ceriporiopsis subvermispora and Phanerochaete chrysosporium provide insight into selective ligninolysis.</title>
        <authorList>
            <person name="Fernandez-Fueyo E."/>
            <person name="Ruiz-Duenas F.J."/>
            <person name="Ferreira P."/>
            <person name="Floudas D."/>
            <person name="Hibbett D.S."/>
            <person name="Canessa P."/>
            <person name="Larrondo L.F."/>
            <person name="James T.Y."/>
            <person name="Seelenfreund D."/>
            <person name="Lobos S."/>
            <person name="Polanco R."/>
            <person name="Tello M."/>
            <person name="Honda Y."/>
            <person name="Watanabe T."/>
            <person name="Watanabe T."/>
            <person name="Ryu J.S."/>
            <person name="Kubicek C.P."/>
            <person name="Schmoll M."/>
            <person name="Gaskell J."/>
            <person name="Hammel K.E."/>
            <person name="St John F.J."/>
            <person name="Vanden Wymelenberg A."/>
            <person name="Sabat G."/>
            <person name="Splinter BonDurant S."/>
            <person name="Syed K."/>
            <person name="Yadav J.S."/>
            <person name="Doddapaneni H."/>
            <person name="Subramanian V."/>
            <person name="Lavin J.L."/>
            <person name="Oguiza J.A."/>
            <person name="Perez G."/>
            <person name="Pisabarro A.G."/>
            <person name="Ramirez L."/>
            <person name="Santoyo F."/>
            <person name="Master E."/>
            <person name="Coutinho P.M."/>
            <person name="Henrissat B."/>
            <person name="Lombard V."/>
            <person name="Magnuson J.K."/>
            <person name="Kuees U."/>
            <person name="Hori C."/>
            <person name="Igarashi K."/>
            <person name="Samejima M."/>
            <person name="Held B.W."/>
            <person name="Barry K.W."/>
            <person name="LaButti K.M."/>
            <person name="Lapidus A."/>
            <person name="Lindquist E.A."/>
            <person name="Lucas S.M."/>
            <person name="Riley R."/>
            <person name="Salamov A.A."/>
            <person name="Hoffmeister D."/>
            <person name="Schwenk D."/>
            <person name="Hadar Y."/>
            <person name="Yarden O."/>
            <person name="de Vries R.P."/>
            <person name="Wiebenga A."/>
            <person name="Stenlid J."/>
            <person name="Eastwood D."/>
            <person name="Grigoriev I.V."/>
            <person name="Berka R.M."/>
            <person name="Blanchette R.A."/>
            <person name="Kersten P."/>
            <person name="Martinez A.T."/>
            <person name="Vicuna R."/>
            <person name="Cullen D."/>
        </authorList>
    </citation>
    <scope>NUCLEOTIDE SEQUENCE [LARGE SCALE GENOMIC DNA]</scope>
    <source>
        <strain evidence="2 3">B</strain>
    </source>
</reference>
<name>M2QWP5_CERS8</name>
<evidence type="ECO:0000313" key="3">
    <source>
        <dbReference type="Proteomes" id="UP000016930"/>
    </source>
</evidence>
<sequence length="473" mass="50244">MPPVRPPPARKVSNASKDAAATPKPKSAPNASMPPPPDPVLPMAILEPEMNALSSCLRNAVVKTGQIYGYYADSKRLGIQKYAPYPPRSLTSALGREVEKYDQLCDAMESHLLRAIAVLQRDVAHQEKRIQAEKEAAAAAAAVKMSSPSNAAASEPPLSPSRSTLPLESSVDVASAAQGSKLPGILSARRQSTISLSSLQRPAFPHKLDLSNVRLNPEEVLQSGLSSPVTLAPKSALRTSVHSDLMMAALGEAASRPVDIDLTVSDADMDLHRSNSNPSLETSLGSSADKPIELDLDMDDIFVDAEQRANANSQDPGKTMFPSMPPHDTNTNAPLNMPDIKPKLEEHLTLDMFKELDHANGTEHSDIFASIDPLDPQGGTSQPPASDAQKVPTGAPSPGSILASFAGPSNPSETQPSQQDQASFDFNSIDLSGFQHVDTGFFGPQQGETGMGMMGMDDIFQMPEGGEPKPPEP</sequence>
<evidence type="ECO:0000313" key="2">
    <source>
        <dbReference type="EMBL" id="EMD41538.1"/>
    </source>
</evidence>
<feature type="region of interest" description="Disordered" evidence="1">
    <location>
        <begin position="368"/>
        <end position="420"/>
    </location>
</feature>
<dbReference type="Proteomes" id="UP000016930">
    <property type="component" value="Unassembled WGS sequence"/>
</dbReference>
<keyword evidence="3" id="KW-1185">Reference proteome</keyword>
<proteinExistence type="predicted"/>
<feature type="compositionally biased region" description="Polar residues" evidence="1">
    <location>
        <begin position="407"/>
        <end position="420"/>
    </location>
</feature>